<protein>
    <submittedName>
        <fullName evidence="2">Phosphopantetheine-binding protein</fullName>
    </submittedName>
</protein>
<evidence type="ECO:0000313" key="3">
    <source>
        <dbReference type="Proteomes" id="UP001300348"/>
    </source>
</evidence>
<dbReference type="SUPFAM" id="SSF48613">
    <property type="entry name" value="Heme oxygenase-like"/>
    <property type="match status" value="1"/>
</dbReference>
<dbReference type="Gene3D" id="1.20.910.10">
    <property type="entry name" value="Heme oxygenase-like"/>
    <property type="match status" value="1"/>
</dbReference>
<dbReference type="InterPro" id="IPR009081">
    <property type="entry name" value="PP-bd_ACP"/>
</dbReference>
<organism evidence="2 3">
    <name type="scientific">Xenorhabdus griffiniae</name>
    <dbReference type="NCBI Taxonomy" id="351672"/>
    <lineage>
        <taxon>Bacteria</taxon>
        <taxon>Pseudomonadati</taxon>
        <taxon>Pseudomonadota</taxon>
        <taxon>Gammaproteobacteria</taxon>
        <taxon>Enterobacterales</taxon>
        <taxon>Morganellaceae</taxon>
        <taxon>Xenorhabdus</taxon>
    </lineage>
</organism>
<gene>
    <name evidence="2" type="ORF">QL112_002755</name>
</gene>
<feature type="domain" description="Carrier" evidence="1">
    <location>
        <begin position="275"/>
        <end position="350"/>
    </location>
</feature>
<dbReference type="InterPro" id="IPR016084">
    <property type="entry name" value="Haem_Oase-like_multi-hlx"/>
</dbReference>
<evidence type="ECO:0000259" key="1">
    <source>
        <dbReference type="PROSITE" id="PS50075"/>
    </source>
</evidence>
<dbReference type="SUPFAM" id="SSF47336">
    <property type="entry name" value="ACP-like"/>
    <property type="match status" value="1"/>
</dbReference>
<evidence type="ECO:0000313" key="2">
    <source>
        <dbReference type="EMBL" id="WNH02671.1"/>
    </source>
</evidence>
<proteinExistence type="predicted"/>
<dbReference type="Pfam" id="PF00550">
    <property type="entry name" value="PP-binding"/>
    <property type="match status" value="1"/>
</dbReference>
<dbReference type="Proteomes" id="UP001300348">
    <property type="component" value="Chromosome"/>
</dbReference>
<dbReference type="PROSITE" id="PS50075">
    <property type="entry name" value="CARRIER"/>
    <property type="match status" value="1"/>
</dbReference>
<name>A0ABY9XJJ5_9GAMM</name>
<accession>A0ABY9XJJ5</accession>
<dbReference type="EMBL" id="CP133647">
    <property type="protein sequence ID" value="WNH02671.1"/>
    <property type="molecule type" value="Genomic_DNA"/>
</dbReference>
<keyword evidence="3" id="KW-1185">Reference proteome</keyword>
<dbReference type="InterPro" id="IPR036736">
    <property type="entry name" value="ACP-like_sf"/>
</dbReference>
<dbReference type="GeneID" id="88854442"/>
<dbReference type="Gene3D" id="1.10.1200.10">
    <property type="entry name" value="ACP-like"/>
    <property type="match status" value="1"/>
</dbReference>
<sequence length="356" mass="39952">MEVTSHATDKFVDAARNIKSFTQLPEWIYNQRISARPDPSSLPWLNDLLKVRMKSLSHIDNPMYLALLENKLSAEQLDHFMCEYYWGSGYGFQRLVLPEVQNKNGNAVWKDYIKGIILEENTPEPHHGLFRNYMLKLGIDAGQGKAAIPAAANEFNSNMLAGYKASLGYAMGYALGIETEADFQISLLYLACLNRDPTETLHDPYFDIHMAEDGEEAHARFTCECIEKMLEAGEITRNEIEEGFIQAIVDTRDYMRTIHASLPCASDDHRDEEKDNMKEKIYAIIATVAETSPDKVHGTQELNADLGIDSLKLIDLVLGVEGEFSITLSEDALASITTVDELEGHIESLLAEPQQS</sequence>
<dbReference type="RefSeq" id="WP_189760538.1">
    <property type="nucleotide sequence ID" value="NZ_CAWPOC010000256.1"/>
</dbReference>
<reference evidence="2 3" key="1">
    <citation type="journal article" date="2023" name="Access Microbiol">
        <title>The genome of a steinernematid-associated Pseudomonas piscis bacterium encodes the biosynthesis of insect toxins.</title>
        <authorList>
            <person name="Awori R.M."/>
            <person name="Hendre P."/>
            <person name="Amugune N.O."/>
        </authorList>
    </citation>
    <scope>NUCLEOTIDE SEQUENCE [LARGE SCALE GENOMIC DNA]</scope>
    <source>
        <strain evidence="2 3">97</strain>
    </source>
</reference>